<protein>
    <submittedName>
        <fullName evidence="1">Uncharacterized protein</fullName>
    </submittedName>
</protein>
<sequence>MGSTIPLIDLIWWVTDHLSWYWRWTHDNRAFRSKSHRQCGTFSSQSCVCSITTRELVRSNTSLSDPRPKGVPLLGLQCSILARGRPFPRKHIFLPTIHIRRPTHYRHRRHQCVRPIRNLSRFSGFSRSAFYLQYGLVDSAWALWQAEDEASRRKAMSGTSSI</sequence>
<comment type="caution">
    <text evidence="1">The sequence shown here is derived from an EMBL/GenBank/DDBJ whole genome shotgun (WGS) entry which is preliminary data.</text>
</comment>
<gene>
    <name evidence="1" type="ORF">EJ08DRAFT_593204</name>
</gene>
<evidence type="ECO:0000313" key="1">
    <source>
        <dbReference type="EMBL" id="KAF2427213.1"/>
    </source>
</evidence>
<dbReference type="Proteomes" id="UP000800235">
    <property type="component" value="Unassembled WGS sequence"/>
</dbReference>
<organism evidence="1 2">
    <name type="scientific">Tothia fuscella</name>
    <dbReference type="NCBI Taxonomy" id="1048955"/>
    <lineage>
        <taxon>Eukaryota</taxon>
        <taxon>Fungi</taxon>
        <taxon>Dikarya</taxon>
        <taxon>Ascomycota</taxon>
        <taxon>Pezizomycotina</taxon>
        <taxon>Dothideomycetes</taxon>
        <taxon>Pleosporomycetidae</taxon>
        <taxon>Venturiales</taxon>
        <taxon>Cylindrosympodiaceae</taxon>
        <taxon>Tothia</taxon>
    </lineage>
</organism>
<keyword evidence="2" id="KW-1185">Reference proteome</keyword>
<reference evidence="1" key="1">
    <citation type="journal article" date="2020" name="Stud. Mycol.">
        <title>101 Dothideomycetes genomes: a test case for predicting lifestyles and emergence of pathogens.</title>
        <authorList>
            <person name="Haridas S."/>
            <person name="Albert R."/>
            <person name="Binder M."/>
            <person name="Bloem J."/>
            <person name="Labutti K."/>
            <person name="Salamov A."/>
            <person name="Andreopoulos B."/>
            <person name="Baker S."/>
            <person name="Barry K."/>
            <person name="Bills G."/>
            <person name="Bluhm B."/>
            <person name="Cannon C."/>
            <person name="Castanera R."/>
            <person name="Culley D."/>
            <person name="Daum C."/>
            <person name="Ezra D."/>
            <person name="Gonzalez J."/>
            <person name="Henrissat B."/>
            <person name="Kuo A."/>
            <person name="Liang C."/>
            <person name="Lipzen A."/>
            <person name="Lutzoni F."/>
            <person name="Magnuson J."/>
            <person name="Mondo S."/>
            <person name="Nolan M."/>
            <person name="Ohm R."/>
            <person name="Pangilinan J."/>
            <person name="Park H.-J."/>
            <person name="Ramirez L."/>
            <person name="Alfaro M."/>
            <person name="Sun H."/>
            <person name="Tritt A."/>
            <person name="Yoshinaga Y."/>
            <person name="Zwiers L.-H."/>
            <person name="Turgeon B."/>
            <person name="Goodwin S."/>
            <person name="Spatafora J."/>
            <person name="Crous P."/>
            <person name="Grigoriev I."/>
        </authorList>
    </citation>
    <scope>NUCLEOTIDE SEQUENCE</scope>
    <source>
        <strain evidence="1">CBS 130266</strain>
    </source>
</reference>
<dbReference type="AlphaFoldDB" id="A0A9P4TWL2"/>
<accession>A0A9P4TWL2</accession>
<proteinExistence type="predicted"/>
<evidence type="ECO:0000313" key="2">
    <source>
        <dbReference type="Proteomes" id="UP000800235"/>
    </source>
</evidence>
<name>A0A9P4TWL2_9PEZI</name>
<dbReference type="EMBL" id="MU007061">
    <property type="protein sequence ID" value="KAF2427213.1"/>
    <property type="molecule type" value="Genomic_DNA"/>
</dbReference>